<evidence type="ECO:0000313" key="3">
    <source>
        <dbReference type="Proteomes" id="UP000032534"/>
    </source>
</evidence>
<dbReference type="RefSeq" id="WP_044649200.1">
    <property type="nucleotide sequence ID" value="NZ_JTHP01000118.1"/>
</dbReference>
<name>A0A0D7WXL4_9BACL</name>
<reference evidence="2 3" key="1">
    <citation type="submission" date="2014-11" db="EMBL/GenBank/DDBJ databases">
        <title>Draft Genome Sequences of Paenibacillus polymyxa NRRL B-30509 and Paenibacillus terrae NRRL B-30644, Strains from a Poultry Environment that Produce Tridecaptin A and Paenicidins.</title>
        <authorList>
            <person name="van Belkum M.J."/>
            <person name="Lohans C.T."/>
            <person name="Vederas J.C."/>
        </authorList>
    </citation>
    <scope>NUCLEOTIDE SEQUENCE [LARGE SCALE GENOMIC DNA]</scope>
    <source>
        <strain evidence="2 3">NRRL B-30644</strain>
    </source>
</reference>
<dbReference type="SMART" id="SM00530">
    <property type="entry name" value="HTH_XRE"/>
    <property type="match status" value="1"/>
</dbReference>
<dbReference type="Gene3D" id="1.10.260.40">
    <property type="entry name" value="lambda repressor-like DNA-binding domains"/>
    <property type="match status" value="1"/>
</dbReference>
<dbReference type="SUPFAM" id="SSF47413">
    <property type="entry name" value="lambda repressor-like DNA-binding domains"/>
    <property type="match status" value="1"/>
</dbReference>
<dbReference type="GO" id="GO:0003677">
    <property type="term" value="F:DNA binding"/>
    <property type="evidence" value="ECO:0007669"/>
    <property type="project" value="InterPro"/>
</dbReference>
<dbReference type="Gene3D" id="1.25.40.10">
    <property type="entry name" value="Tetratricopeptide repeat domain"/>
    <property type="match status" value="1"/>
</dbReference>
<dbReference type="PROSITE" id="PS50943">
    <property type="entry name" value="HTH_CROC1"/>
    <property type="match status" value="1"/>
</dbReference>
<protein>
    <recommendedName>
        <fullName evidence="1">HTH cro/C1-type domain-containing protein</fullName>
    </recommendedName>
</protein>
<dbReference type="EMBL" id="JTHP01000118">
    <property type="protein sequence ID" value="KJD42477.1"/>
    <property type="molecule type" value="Genomic_DNA"/>
</dbReference>
<dbReference type="SUPFAM" id="SSF48452">
    <property type="entry name" value="TPR-like"/>
    <property type="match status" value="1"/>
</dbReference>
<dbReference type="Pfam" id="PF13443">
    <property type="entry name" value="HTH_26"/>
    <property type="match status" value="1"/>
</dbReference>
<dbReference type="OrthoDB" id="2575584at2"/>
<feature type="domain" description="HTH cro/C1-type" evidence="1">
    <location>
        <begin position="20"/>
        <end position="75"/>
    </location>
</feature>
<evidence type="ECO:0000313" key="2">
    <source>
        <dbReference type="EMBL" id="KJD42477.1"/>
    </source>
</evidence>
<dbReference type="AlphaFoldDB" id="A0A0D7WXL4"/>
<organism evidence="2 3">
    <name type="scientific">Paenibacillus terrae</name>
    <dbReference type="NCBI Taxonomy" id="159743"/>
    <lineage>
        <taxon>Bacteria</taxon>
        <taxon>Bacillati</taxon>
        <taxon>Bacillota</taxon>
        <taxon>Bacilli</taxon>
        <taxon>Bacillales</taxon>
        <taxon>Paenibacillaceae</taxon>
        <taxon>Paenibacillus</taxon>
    </lineage>
</organism>
<sequence>MEKKIYNYQDFDPIKVGINLRTARQNAKLSIAKLSKDVKISVGKISSIETGKIHKDYLYEISSIANSLNIPVADILNDDALFKPPIEKYTSDIGLAQQFVTAGLIDEAKRLIDKIKNTLHSKEQKWLRSALLFTQAEIYTSGGNPSEANVIYNRIIDIPGNHSLLNHYKVRSLNALACGSFNQNKIIEALRFTERAHEFSDKNLSAEQCYNTYLNMALLYSFIGYIDIAIYHAHNAEKLSQENTHYLMEIRFTLGILYMIQEDKERAFSYVSESLSFHQKIKDSSSIKHMYKCFYILYQIDPRKYSEIRDFFEGDYLSIIEKDSFQVEYLHSWIELLLEEKKLDNIEPLLYWCLKLEDEVPAQTNYKTYWLASNFYKMSQQKTKQNDALRSALLCVDEKMIKEKGLILFELEKLKKTETKSPFYEAASLFQDVIQQYEHNYSLDKLLYLLPKPRY</sequence>
<dbReference type="InterPro" id="IPR011990">
    <property type="entry name" value="TPR-like_helical_dom_sf"/>
</dbReference>
<dbReference type="InterPro" id="IPR001387">
    <property type="entry name" value="Cro/C1-type_HTH"/>
</dbReference>
<evidence type="ECO:0000259" key="1">
    <source>
        <dbReference type="PROSITE" id="PS50943"/>
    </source>
</evidence>
<keyword evidence="3" id="KW-1185">Reference proteome</keyword>
<proteinExistence type="predicted"/>
<dbReference type="PATRIC" id="fig|159743.3.peg.6244"/>
<comment type="caution">
    <text evidence="2">The sequence shown here is derived from an EMBL/GenBank/DDBJ whole genome shotgun (WGS) entry which is preliminary data.</text>
</comment>
<dbReference type="CDD" id="cd00093">
    <property type="entry name" value="HTH_XRE"/>
    <property type="match status" value="1"/>
</dbReference>
<dbReference type="Proteomes" id="UP000032534">
    <property type="component" value="Unassembled WGS sequence"/>
</dbReference>
<accession>A0A0D7WXL4</accession>
<gene>
    <name evidence="2" type="ORF">QD47_27980</name>
</gene>
<dbReference type="InterPro" id="IPR010982">
    <property type="entry name" value="Lambda_DNA-bd_dom_sf"/>
</dbReference>